<dbReference type="RefSeq" id="WP_142035648.1">
    <property type="nucleotide sequence ID" value="NZ_JBHTGS010000001.1"/>
</dbReference>
<dbReference type="InterPro" id="IPR009057">
    <property type="entry name" value="Homeodomain-like_sf"/>
</dbReference>
<organism evidence="2 3">
    <name type="scientific">Stackebrandtia endophytica</name>
    <dbReference type="NCBI Taxonomy" id="1496996"/>
    <lineage>
        <taxon>Bacteria</taxon>
        <taxon>Bacillati</taxon>
        <taxon>Actinomycetota</taxon>
        <taxon>Actinomycetes</taxon>
        <taxon>Glycomycetales</taxon>
        <taxon>Glycomycetaceae</taxon>
        <taxon>Stackebrandtia</taxon>
    </lineage>
</organism>
<proteinExistence type="predicted"/>
<evidence type="ECO:0000313" key="3">
    <source>
        <dbReference type="Proteomes" id="UP000317043"/>
    </source>
</evidence>
<dbReference type="Gene3D" id="1.10.357.10">
    <property type="entry name" value="Tetracycline Repressor, domain 2"/>
    <property type="match status" value="1"/>
</dbReference>
<evidence type="ECO:0000259" key="1">
    <source>
        <dbReference type="Pfam" id="PF17940"/>
    </source>
</evidence>
<dbReference type="InterPro" id="IPR041583">
    <property type="entry name" value="TetR_C_31"/>
</dbReference>
<dbReference type="OrthoDB" id="7506349at2"/>
<protein>
    <submittedName>
        <fullName evidence="2">TetR family transcriptional regulator</fullName>
    </submittedName>
</protein>
<sequence length="193" mass="21551">MSNRRSRIARAGIRILASRGVRALTHRAIDEDLDLPPGSTSYYARTRRDLINLIVQRLSTQALEELAAHTFPDRLTVDEAVTMAMTTLDTTAQRSEEHTARLLLLLECRNDTEIRAALTTFPTVNAALVEGTRSILERLGIDEPHRHAPDLLGLVDAMLMQRIIQSTPMDERAVLRAYLTGLPHTSRDSMVDG</sequence>
<comment type="caution">
    <text evidence="2">The sequence shown here is derived from an EMBL/GenBank/DDBJ whole genome shotgun (WGS) entry which is preliminary data.</text>
</comment>
<feature type="domain" description="Tetracyclin repressor-like C-terminal group 31" evidence="1">
    <location>
        <begin position="76"/>
        <end position="182"/>
    </location>
</feature>
<gene>
    <name evidence="2" type="ORF">FB566_1083</name>
</gene>
<reference evidence="2 3" key="1">
    <citation type="submission" date="2019-06" db="EMBL/GenBank/DDBJ databases">
        <title>Sequencing the genomes of 1000 actinobacteria strains.</title>
        <authorList>
            <person name="Klenk H.-P."/>
        </authorList>
    </citation>
    <scope>NUCLEOTIDE SEQUENCE [LARGE SCALE GENOMIC DNA]</scope>
    <source>
        <strain evidence="2 3">DSM 45928</strain>
    </source>
</reference>
<evidence type="ECO:0000313" key="2">
    <source>
        <dbReference type="EMBL" id="TQL75576.1"/>
    </source>
</evidence>
<accession>A0A543ASQ2</accession>
<dbReference type="AlphaFoldDB" id="A0A543ASQ2"/>
<dbReference type="Pfam" id="PF17940">
    <property type="entry name" value="TetR_C_31"/>
    <property type="match status" value="1"/>
</dbReference>
<dbReference type="SUPFAM" id="SSF46689">
    <property type="entry name" value="Homeodomain-like"/>
    <property type="match status" value="1"/>
</dbReference>
<keyword evidence="3" id="KW-1185">Reference proteome</keyword>
<name>A0A543ASQ2_9ACTN</name>
<dbReference type="InParanoid" id="A0A543ASQ2"/>
<dbReference type="EMBL" id="VFOW01000001">
    <property type="protein sequence ID" value="TQL75576.1"/>
    <property type="molecule type" value="Genomic_DNA"/>
</dbReference>
<dbReference type="Proteomes" id="UP000317043">
    <property type="component" value="Unassembled WGS sequence"/>
</dbReference>